<gene>
    <name evidence="1" type="ORF">CMV_002866</name>
</gene>
<name>A0A8J4S179_9ROSI</name>
<sequence length="68" mass="8263">MITRILSMQFIHWMALKENLKVKTLSVFPCPENIITPDDVRNMWHIAKNFYIKVDDVFHVNIRWRQGY</sequence>
<organism evidence="1 2">
    <name type="scientific">Castanea mollissima</name>
    <name type="common">Chinese chestnut</name>
    <dbReference type="NCBI Taxonomy" id="60419"/>
    <lineage>
        <taxon>Eukaryota</taxon>
        <taxon>Viridiplantae</taxon>
        <taxon>Streptophyta</taxon>
        <taxon>Embryophyta</taxon>
        <taxon>Tracheophyta</taxon>
        <taxon>Spermatophyta</taxon>
        <taxon>Magnoliopsida</taxon>
        <taxon>eudicotyledons</taxon>
        <taxon>Gunneridae</taxon>
        <taxon>Pentapetalae</taxon>
        <taxon>rosids</taxon>
        <taxon>fabids</taxon>
        <taxon>Fagales</taxon>
        <taxon>Fagaceae</taxon>
        <taxon>Castanea</taxon>
    </lineage>
</organism>
<keyword evidence="2" id="KW-1185">Reference proteome</keyword>
<evidence type="ECO:0000313" key="1">
    <source>
        <dbReference type="EMBL" id="KAF3973718.1"/>
    </source>
</evidence>
<dbReference type="Proteomes" id="UP000737018">
    <property type="component" value="Unassembled WGS sequence"/>
</dbReference>
<proteinExistence type="predicted"/>
<protein>
    <submittedName>
        <fullName evidence="1">Uncharacterized protein</fullName>
    </submittedName>
</protein>
<reference evidence="1" key="1">
    <citation type="submission" date="2020-03" db="EMBL/GenBank/DDBJ databases">
        <title>Castanea mollissima Vanexum genome sequencing.</title>
        <authorList>
            <person name="Staton M."/>
        </authorList>
    </citation>
    <scope>NUCLEOTIDE SEQUENCE</scope>
    <source>
        <tissue evidence="1">Leaf</tissue>
    </source>
</reference>
<dbReference type="EMBL" id="JRKL02000216">
    <property type="protein sequence ID" value="KAF3973718.1"/>
    <property type="molecule type" value="Genomic_DNA"/>
</dbReference>
<comment type="caution">
    <text evidence="1">The sequence shown here is derived from an EMBL/GenBank/DDBJ whole genome shotgun (WGS) entry which is preliminary data.</text>
</comment>
<evidence type="ECO:0000313" key="2">
    <source>
        <dbReference type="Proteomes" id="UP000737018"/>
    </source>
</evidence>
<accession>A0A8J4S179</accession>
<dbReference type="AlphaFoldDB" id="A0A8J4S179"/>